<keyword evidence="4" id="KW-1185">Reference proteome</keyword>
<dbReference type="InterPro" id="IPR027843">
    <property type="entry name" value="DUF4440"/>
</dbReference>
<dbReference type="InterPro" id="IPR029068">
    <property type="entry name" value="Glyas_Bleomycin-R_OHBP_Dase"/>
</dbReference>
<organism evidence="3 4">
    <name type="scientific">Thioflexithrix psekupsensis</name>
    <dbReference type="NCBI Taxonomy" id="1570016"/>
    <lineage>
        <taxon>Bacteria</taxon>
        <taxon>Pseudomonadati</taxon>
        <taxon>Pseudomonadota</taxon>
        <taxon>Gammaproteobacteria</taxon>
        <taxon>Thiotrichales</taxon>
        <taxon>Thioflexithrix</taxon>
    </lineage>
</organism>
<reference evidence="3 4" key="1">
    <citation type="submission" date="2016-12" db="EMBL/GenBank/DDBJ databases">
        <title>Thioflexothrix psekupsii D3 genome sequencing and assembly.</title>
        <authorList>
            <person name="Fomenkov A."/>
            <person name="Vincze T."/>
            <person name="Grabovich M."/>
            <person name="Anton B.P."/>
            <person name="Dubinina G."/>
            <person name="Orlova M."/>
            <person name="Belousova E."/>
            <person name="Roberts R.J."/>
        </authorList>
    </citation>
    <scope>NUCLEOTIDE SEQUENCE [LARGE SCALE GENOMIC DNA]</scope>
    <source>
        <strain evidence="3">D3</strain>
    </source>
</reference>
<protein>
    <recommendedName>
        <fullName evidence="2">DUF4440 domain-containing protein</fullName>
    </recommendedName>
</protein>
<proteinExistence type="predicted"/>
<name>A0A251X5M2_9GAMM</name>
<evidence type="ECO:0000313" key="3">
    <source>
        <dbReference type="EMBL" id="OUD12499.1"/>
    </source>
</evidence>
<evidence type="ECO:0000259" key="2">
    <source>
        <dbReference type="Pfam" id="PF14534"/>
    </source>
</evidence>
<feature type="chain" id="PRO_5012626011" description="DUF4440 domain-containing protein" evidence="1">
    <location>
        <begin position="21"/>
        <end position="598"/>
    </location>
</feature>
<evidence type="ECO:0000313" key="4">
    <source>
        <dbReference type="Proteomes" id="UP000194798"/>
    </source>
</evidence>
<gene>
    <name evidence="3" type="ORF">TPSD3_15495</name>
</gene>
<comment type="caution">
    <text evidence="3">The sequence shown here is derived from an EMBL/GenBank/DDBJ whole genome shotgun (WGS) entry which is preliminary data.</text>
</comment>
<keyword evidence="1" id="KW-0732">Signal</keyword>
<evidence type="ECO:0000256" key="1">
    <source>
        <dbReference type="SAM" id="SignalP"/>
    </source>
</evidence>
<feature type="signal peptide" evidence="1">
    <location>
        <begin position="1"/>
        <end position="20"/>
    </location>
</feature>
<dbReference type="AlphaFoldDB" id="A0A251X5M2"/>
<dbReference type="Gene3D" id="3.10.450.50">
    <property type="match status" value="1"/>
</dbReference>
<dbReference type="InterPro" id="IPR032710">
    <property type="entry name" value="NTF2-like_dom_sf"/>
</dbReference>
<dbReference type="EMBL" id="MSLT01000023">
    <property type="protein sequence ID" value="OUD12499.1"/>
    <property type="molecule type" value="Genomic_DNA"/>
</dbReference>
<dbReference type="Proteomes" id="UP000194798">
    <property type="component" value="Unassembled WGS sequence"/>
</dbReference>
<dbReference type="Pfam" id="PF14534">
    <property type="entry name" value="DUF4440"/>
    <property type="match status" value="1"/>
</dbReference>
<feature type="domain" description="DUF4440" evidence="2">
    <location>
        <begin position="49"/>
        <end position="165"/>
    </location>
</feature>
<dbReference type="SUPFAM" id="SSF54427">
    <property type="entry name" value="NTF2-like"/>
    <property type="match status" value="1"/>
</dbReference>
<dbReference type="SUPFAM" id="SSF54593">
    <property type="entry name" value="Glyoxalase/Bleomycin resistance protein/Dihydroxybiphenyl dioxygenase"/>
    <property type="match status" value="2"/>
</dbReference>
<sequence>MLFCVIVVGFFVILSNIAQASEQEKIQLSKDDWHLSGHQDKAKTKALQKAIVAWQEAWVRRDIEACQRLLTENVLMVSQNQARILSGRDEVIAALPREWEYYETDDQGASALQGTLRHVYVETRDNTALVRYYLDVTGGNRWSFDDTAALTQIFIHDEKQDKWQLAFSADVWNLDYDTDSEQPGQAVFAYDYAMPVQNLARAVKFYQPLLGAPEASTKNVAVFEMKGSRLYLVTTDTVELARPRKGLPNGWPILTPPHFNSAKNNAEKQGVEFLAKERDFAGMTVLYGYEPSGNLVALARFSSGSATAQEPVLRITGTLSGDKLPSAIATADKQVWTAWTKGKVNDIVEYSASNIALLDTTHTRTQGWAVGEKKVRQRLSRTFGRSTDEQNTTNWQTRYPFVEWDLSEGNMRQIGAWVVVTRRISATGAPPWQRRLEALDTRVFAANSATLAVSLTVNAGRPRGLAIEFDYAGIPVTPSTWAATDKALRALTGGADNYKDEYWKGFWGERAVLGMFETEPETDKIPRDQEASTYLSLLVSNVETAMTHLKAAGAKFPVIPAINSKSGISKHPGYHQVLFTDSEGNAVVLTQYTGRSTR</sequence>
<accession>A0A251X5M2</accession>
<dbReference type="Gene3D" id="3.10.180.10">
    <property type="entry name" value="2,3-Dihydroxybiphenyl 1,2-Dioxygenase, domain 1"/>
    <property type="match status" value="2"/>
</dbReference>